<name>A0A7V4WU68_CALAY</name>
<feature type="domain" description="HTH marR-type" evidence="1">
    <location>
        <begin position="1"/>
        <end position="147"/>
    </location>
</feature>
<dbReference type="Proteomes" id="UP000885779">
    <property type="component" value="Unassembled WGS sequence"/>
</dbReference>
<gene>
    <name evidence="2" type="ORF">ENK44_04790</name>
</gene>
<dbReference type="Pfam" id="PF12802">
    <property type="entry name" value="MarR_2"/>
    <property type="match status" value="1"/>
</dbReference>
<dbReference type="InterPro" id="IPR000835">
    <property type="entry name" value="HTH_MarR-typ"/>
</dbReference>
<dbReference type="AlphaFoldDB" id="A0A7V4WU68"/>
<dbReference type="PRINTS" id="PR00598">
    <property type="entry name" value="HTHMARR"/>
</dbReference>
<dbReference type="SUPFAM" id="SSF46785">
    <property type="entry name" value="Winged helix' DNA-binding domain"/>
    <property type="match status" value="1"/>
</dbReference>
<proteinExistence type="predicted"/>
<dbReference type="InterPro" id="IPR036388">
    <property type="entry name" value="WH-like_DNA-bd_sf"/>
</dbReference>
<dbReference type="PANTHER" id="PTHR33164">
    <property type="entry name" value="TRANSCRIPTIONAL REGULATOR, MARR FAMILY"/>
    <property type="match status" value="1"/>
</dbReference>
<reference evidence="2" key="1">
    <citation type="journal article" date="2020" name="mSystems">
        <title>Genome- and Community-Level Interaction Insights into Carbon Utilization and Element Cycling Functions of Hydrothermarchaeota in Hydrothermal Sediment.</title>
        <authorList>
            <person name="Zhou Z."/>
            <person name="Liu Y."/>
            <person name="Xu W."/>
            <person name="Pan J."/>
            <person name="Luo Z.H."/>
            <person name="Li M."/>
        </authorList>
    </citation>
    <scope>NUCLEOTIDE SEQUENCE [LARGE SCALE GENOMIC DNA]</scope>
    <source>
        <strain evidence="2">HyVt-577</strain>
    </source>
</reference>
<protein>
    <submittedName>
        <fullName evidence="2">MarR family transcriptional regulator</fullName>
    </submittedName>
</protein>
<dbReference type="EMBL" id="DRQG01000041">
    <property type="protein sequence ID" value="HGY54994.1"/>
    <property type="molecule type" value="Genomic_DNA"/>
</dbReference>
<dbReference type="Gene3D" id="1.10.10.10">
    <property type="entry name" value="Winged helix-like DNA-binding domain superfamily/Winged helix DNA-binding domain"/>
    <property type="match status" value="1"/>
</dbReference>
<comment type="caution">
    <text evidence="2">The sequence shown here is derived from an EMBL/GenBank/DDBJ whole genome shotgun (WGS) entry which is preliminary data.</text>
</comment>
<evidence type="ECO:0000313" key="2">
    <source>
        <dbReference type="EMBL" id="HGY54994.1"/>
    </source>
</evidence>
<dbReference type="PANTHER" id="PTHR33164:SF99">
    <property type="entry name" value="MARR FAMILY REGULATORY PROTEIN"/>
    <property type="match status" value="1"/>
</dbReference>
<dbReference type="GO" id="GO:0003700">
    <property type="term" value="F:DNA-binding transcription factor activity"/>
    <property type="evidence" value="ECO:0007669"/>
    <property type="project" value="InterPro"/>
</dbReference>
<organism evidence="2">
    <name type="scientific">Caldithrix abyssi</name>
    <dbReference type="NCBI Taxonomy" id="187145"/>
    <lineage>
        <taxon>Bacteria</taxon>
        <taxon>Pseudomonadati</taxon>
        <taxon>Calditrichota</taxon>
        <taxon>Calditrichia</taxon>
        <taxon>Calditrichales</taxon>
        <taxon>Calditrichaceae</taxon>
        <taxon>Caldithrix</taxon>
    </lineage>
</organism>
<evidence type="ECO:0000259" key="1">
    <source>
        <dbReference type="PROSITE" id="PS50995"/>
    </source>
</evidence>
<dbReference type="GO" id="GO:0006950">
    <property type="term" value="P:response to stress"/>
    <property type="evidence" value="ECO:0007669"/>
    <property type="project" value="TreeGrafter"/>
</dbReference>
<dbReference type="InterPro" id="IPR039422">
    <property type="entry name" value="MarR/SlyA-like"/>
</dbReference>
<dbReference type="SMART" id="SM00347">
    <property type="entry name" value="HTH_MARR"/>
    <property type="match status" value="1"/>
</dbReference>
<sequence length="147" mass="17375">MKIEEEIKSRFRNEYHKAFVNLIYTEKSLNYQFIQLIKKYGLTEPQYNILRILRGAHKAVSINYLKERMLDKSSDVSRIIDRLLNKGFVKREENPRDRRQKNIAITDNGLTALAEMDSCENKLDSLLKNLTAEEVSELNRLLDKIRE</sequence>
<dbReference type="PROSITE" id="PS50995">
    <property type="entry name" value="HTH_MARR_2"/>
    <property type="match status" value="1"/>
</dbReference>
<dbReference type="InterPro" id="IPR036390">
    <property type="entry name" value="WH_DNA-bd_sf"/>
</dbReference>
<accession>A0A7V4WU68</accession>